<keyword evidence="3" id="KW-1185">Reference proteome</keyword>
<dbReference type="EMBL" id="JAHUTJ010070272">
    <property type="protein sequence ID" value="MED6292153.1"/>
    <property type="molecule type" value="Genomic_DNA"/>
</dbReference>
<evidence type="ECO:0000256" key="1">
    <source>
        <dbReference type="SAM" id="MobiDB-lite"/>
    </source>
</evidence>
<evidence type="ECO:0000313" key="2">
    <source>
        <dbReference type="EMBL" id="MED6292153.1"/>
    </source>
</evidence>
<protein>
    <submittedName>
        <fullName evidence="2">Uncharacterized protein</fullName>
    </submittedName>
</protein>
<gene>
    <name evidence="2" type="ORF">CHARACLAT_030708</name>
</gene>
<sequence>MAGSCTVYFSPARTDHYYSRQSVRGKTVTHSYSSPLARETLASGDFSDTTWRAMAAPPLQRSPDTGTQRNISSTSGAHGSMGLACERLNLAANGLPQNITDTFRMQGPFPCIACMRVNGRHSWVGAQNLCKHNAEPCVGCSFFLQGLLNKGLAFSTKTVYLAAISAGHTLVTKQWGSSRWCVNS</sequence>
<proteinExistence type="predicted"/>
<feature type="region of interest" description="Disordered" evidence="1">
    <location>
        <begin position="57"/>
        <end position="77"/>
    </location>
</feature>
<comment type="caution">
    <text evidence="2">The sequence shown here is derived from an EMBL/GenBank/DDBJ whole genome shotgun (WGS) entry which is preliminary data.</text>
</comment>
<name>A0ABU7F0P4_9TELE</name>
<reference evidence="2 3" key="1">
    <citation type="submission" date="2021-06" db="EMBL/GenBank/DDBJ databases">
        <authorList>
            <person name="Palmer J.M."/>
        </authorList>
    </citation>
    <scope>NUCLEOTIDE SEQUENCE [LARGE SCALE GENOMIC DNA]</scope>
    <source>
        <strain evidence="2 3">CL_MEX2019</strain>
        <tissue evidence="2">Muscle</tissue>
    </source>
</reference>
<evidence type="ECO:0000313" key="3">
    <source>
        <dbReference type="Proteomes" id="UP001352852"/>
    </source>
</evidence>
<organism evidence="2 3">
    <name type="scientific">Characodon lateralis</name>
    <dbReference type="NCBI Taxonomy" id="208331"/>
    <lineage>
        <taxon>Eukaryota</taxon>
        <taxon>Metazoa</taxon>
        <taxon>Chordata</taxon>
        <taxon>Craniata</taxon>
        <taxon>Vertebrata</taxon>
        <taxon>Euteleostomi</taxon>
        <taxon>Actinopterygii</taxon>
        <taxon>Neopterygii</taxon>
        <taxon>Teleostei</taxon>
        <taxon>Neoteleostei</taxon>
        <taxon>Acanthomorphata</taxon>
        <taxon>Ovalentaria</taxon>
        <taxon>Atherinomorphae</taxon>
        <taxon>Cyprinodontiformes</taxon>
        <taxon>Goodeidae</taxon>
        <taxon>Characodon</taxon>
    </lineage>
</organism>
<dbReference type="Proteomes" id="UP001352852">
    <property type="component" value="Unassembled WGS sequence"/>
</dbReference>
<feature type="compositionally biased region" description="Polar residues" evidence="1">
    <location>
        <begin position="62"/>
        <end position="77"/>
    </location>
</feature>
<accession>A0ABU7F0P4</accession>